<proteinExistence type="predicted"/>
<evidence type="ECO:0000313" key="2">
    <source>
        <dbReference type="Proteomes" id="UP001633002"/>
    </source>
</evidence>
<dbReference type="EMBL" id="JBJQOH010000002">
    <property type="protein sequence ID" value="KAL3697735.1"/>
    <property type="molecule type" value="Genomic_DNA"/>
</dbReference>
<protein>
    <submittedName>
        <fullName evidence="1">Uncharacterized protein</fullName>
    </submittedName>
</protein>
<name>A0ABD3I5K6_9MARC</name>
<keyword evidence="2" id="KW-1185">Reference proteome</keyword>
<evidence type="ECO:0000313" key="1">
    <source>
        <dbReference type="EMBL" id="KAL3697735.1"/>
    </source>
</evidence>
<dbReference type="Proteomes" id="UP001633002">
    <property type="component" value="Unassembled WGS sequence"/>
</dbReference>
<dbReference type="AlphaFoldDB" id="A0ABD3I5K6"/>
<comment type="caution">
    <text evidence="1">The sequence shown here is derived from an EMBL/GenBank/DDBJ whole genome shotgun (WGS) entry which is preliminary data.</text>
</comment>
<gene>
    <name evidence="1" type="ORF">R1sor_011811</name>
</gene>
<reference evidence="1 2" key="1">
    <citation type="submission" date="2024-09" db="EMBL/GenBank/DDBJ databases">
        <title>Chromosome-scale assembly of Riccia sorocarpa.</title>
        <authorList>
            <person name="Paukszto L."/>
        </authorList>
    </citation>
    <scope>NUCLEOTIDE SEQUENCE [LARGE SCALE GENOMIC DNA]</scope>
    <source>
        <strain evidence="1">LP-2024</strain>
        <tissue evidence="1">Aerial parts of the thallus</tissue>
    </source>
</reference>
<accession>A0ABD3I5K6</accession>
<sequence length="161" mass="18298">MESRFAVPCSSEVSCTTITRYAGDKVLRSKIMVQASPKAVQEIKSPKSPRNSSTTRWNLLGLCLPFICYLLSPLLNRDVRHAPRRICPPENIKESECSAMDPGEVWALYNGHQRPNWYAVIVNRSGDRNRSLDLLTMTAYQFRLVMSESNKAKNLHQLISE</sequence>
<organism evidence="1 2">
    <name type="scientific">Riccia sorocarpa</name>
    <dbReference type="NCBI Taxonomy" id="122646"/>
    <lineage>
        <taxon>Eukaryota</taxon>
        <taxon>Viridiplantae</taxon>
        <taxon>Streptophyta</taxon>
        <taxon>Embryophyta</taxon>
        <taxon>Marchantiophyta</taxon>
        <taxon>Marchantiopsida</taxon>
        <taxon>Marchantiidae</taxon>
        <taxon>Marchantiales</taxon>
        <taxon>Ricciaceae</taxon>
        <taxon>Riccia</taxon>
    </lineage>
</organism>